<evidence type="ECO:0000259" key="5">
    <source>
        <dbReference type="Pfam" id="PF00127"/>
    </source>
</evidence>
<sequence>MRLYTVTIIAALISATFAAQVAVQIINFSFQPQTVTVQPGDTVIWTNSDTTAHTVTTDTTGFDSGNINPGATFSHTFATAATVKYHCSIHPFMLGTVDASAAPGTSASPTSSSTTSGATASPTTTSSAAPSPTTTAPPTPTQPSSGNVLNAPIKALLAVGVGAIAFTQFL</sequence>
<keyword evidence="7" id="KW-1185">Reference proteome</keyword>
<dbReference type="InterPro" id="IPR052721">
    <property type="entry name" value="ET_Amicyanin"/>
</dbReference>
<evidence type="ECO:0000256" key="1">
    <source>
        <dbReference type="ARBA" id="ARBA00022723"/>
    </source>
</evidence>
<evidence type="ECO:0000256" key="3">
    <source>
        <dbReference type="SAM" id="MobiDB-lite"/>
    </source>
</evidence>
<dbReference type="AlphaFoldDB" id="A0A9P6RVQ9"/>
<proteinExistence type="predicted"/>
<dbReference type="GO" id="GO:0009055">
    <property type="term" value="F:electron transfer activity"/>
    <property type="evidence" value="ECO:0007669"/>
    <property type="project" value="InterPro"/>
</dbReference>
<feature type="compositionally biased region" description="Low complexity" evidence="3">
    <location>
        <begin position="103"/>
        <end position="134"/>
    </location>
</feature>
<gene>
    <name evidence="6" type="ORF">BGZ99_004336</name>
</gene>
<protein>
    <recommendedName>
        <fullName evidence="5">Blue (type 1) copper domain-containing protein</fullName>
    </recommendedName>
</protein>
<dbReference type="Pfam" id="PF00127">
    <property type="entry name" value="Copper-bind"/>
    <property type="match status" value="1"/>
</dbReference>
<evidence type="ECO:0000313" key="7">
    <source>
        <dbReference type="Proteomes" id="UP000738325"/>
    </source>
</evidence>
<dbReference type="InterPro" id="IPR008972">
    <property type="entry name" value="Cupredoxin"/>
</dbReference>
<reference evidence="6" key="1">
    <citation type="journal article" date="2020" name="Fungal Divers.">
        <title>Resolving the Mortierellaceae phylogeny through synthesis of multi-gene phylogenetics and phylogenomics.</title>
        <authorList>
            <person name="Vandepol N."/>
            <person name="Liber J."/>
            <person name="Desiro A."/>
            <person name="Na H."/>
            <person name="Kennedy M."/>
            <person name="Barry K."/>
            <person name="Grigoriev I.V."/>
            <person name="Miller A.N."/>
            <person name="O'Donnell K."/>
            <person name="Stajich J.E."/>
            <person name="Bonito G."/>
        </authorList>
    </citation>
    <scope>NUCLEOTIDE SEQUENCE</scope>
    <source>
        <strain evidence="6">REB-010B</strain>
    </source>
</reference>
<dbReference type="Proteomes" id="UP000738325">
    <property type="component" value="Unassembled WGS sequence"/>
</dbReference>
<dbReference type="SUPFAM" id="SSF49503">
    <property type="entry name" value="Cupredoxins"/>
    <property type="match status" value="1"/>
</dbReference>
<organism evidence="6 7">
    <name type="scientific">Dissophora globulifera</name>
    <dbReference type="NCBI Taxonomy" id="979702"/>
    <lineage>
        <taxon>Eukaryota</taxon>
        <taxon>Fungi</taxon>
        <taxon>Fungi incertae sedis</taxon>
        <taxon>Mucoromycota</taxon>
        <taxon>Mortierellomycotina</taxon>
        <taxon>Mortierellomycetes</taxon>
        <taxon>Mortierellales</taxon>
        <taxon>Mortierellaceae</taxon>
        <taxon>Dissophora</taxon>
    </lineage>
</organism>
<name>A0A9P6RVQ9_9FUNG</name>
<dbReference type="Gene3D" id="2.60.40.420">
    <property type="entry name" value="Cupredoxins - blue copper proteins"/>
    <property type="match status" value="1"/>
</dbReference>
<feature type="domain" description="Blue (type 1) copper" evidence="5">
    <location>
        <begin position="20"/>
        <end position="97"/>
    </location>
</feature>
<dbReference type="PANTHER" id="PTHR36507:SF1">
    <property type="entry name" value="BLL1555 PROTEIN"/>
    <property type="match status" value="1"/>
</dbReference>
<accession>A0A9P6RVQ9</accession>
<comment type="caution">
    <text evidence="6">The sequence shown here is derived from an EMBL/GenBank/DDBJ whole genome shotgun (WGS) entry which is preliminary data.</text>
</comment>
<evidence type="ECO:0000256" key="2">
    <source>
        <dbReference type="ARBA" id="ARBA00023008"/>
    </source>
</evidence>
<dbReference type="GO" id="GO:0005507">
    <property type="term" value="F:copper ion binding"/>
    <property type="evidence" value="ECO:0007669"/>
    <property type="project" value="InterPro"/>
</dbReference>
<dbReference type="EMBL" id="JAAAIP010000027">
    <property type="protein sequence ID" value="KAG0328848.1"/>
    <property type="molecule type" value="Genomic_DNA"/>
</dbReference>
<keyword evidence="1" id="KW-0479">Metal-binding</keyword>
<dbReference type="OrthoDB" id="2361724at2759"/>
<keyword evidence="2" id="KW-0186">Copper</keyword>
<evidence type="ECO:0000313" key="6">
    <source>
        <dbReference type="EMBL" id="KAG0328848.1"/>
    </source>
</evidence>
<feature type="region of interest" description="Disordered" evidence="3">
    <location>
        <begin position="103"/>
        <end position="146"/>
    </location>
</feature>
<dbReference type="InterPro" id="IPR000923">
    <property type="entry name" value="BlueCu_1"/>
</dbReference>
<feature type="signal peptide" evidence="4">
    <location>
        <begin position="1"/>
        <end position="18"/>
    </location>
</feature>
<evidence type="ECO:0000256" key="4">
    <source>
        <dbReference type="SAM" id="SignalP"/>
    </source>
</evidence>
<keyword evidence="4" id="KW-0732">Signal</keyword>
<dbReference type="PANTHER" id="PTHR36507">
    <property type="entry name" value="BLL1555 PROTEIN"/>
    <property type="match status" value="1"/>
</dbReference>
<feature type="chain" id="PRO_5040158657" description="Blue (type 1) copper domain-containing protein" evidence="4">
    <location>
        <begin position="19"/>
        <end position="170"/>
    </location>
</feature>